<evidence type="ECO:0000313" key="1">
    <source>
        <dbReference type="EMBL" id="KAK2170835.1"/>
    </source>
</evidence>
<reference evidence="1" key="1">
    <citation type="journal article" date="2023" name="Mol. Biol. Evol.">
        <title>Third-Generation Sequencing Reveals the Adaptive Role of the Epigenome in Three Deep-Sea Polychaetes.</title>
        <authorList>
            <person name="Perez M."/>
            <person name="Aroh O."/>
            <person name="Sun Y."/>
            <person name="Lan Y."/>
            <person name="Juniper S.K."/>
            <person name="Young C.R."/>
            <person name="Angers B."/>
            <person name="Qian P.Y."/>
        </authorList>
    </citation>
    <scope>NUCLEOTIDE SEQUENCE</scope>
    <source>
        <strain evidence="1">R07B-5</strain>
    </source>
</reference>
<gene>
    <name evidence="1" type="ORF">NP493_1133g00006</name>
</gene>
<accession>A0AAD9KHF1</accession>
<dbReference type="Proteomes" id="UP001209878">
    <property type="component" value="Unassembled WGS sequence"/>
</dbReference>
<proteinExistence type="predicted"/>
<keyword evidence="2" id="KW-1185">Reference proteome</keyword>
<dbReference type="EMBL" id="JAODUO010001132">
    <property type="protein sequence ID" value="KAK2170835.1"/>
    <property type="molecule type" value="Genomic_DNA"/>
</dbReference>
<evidence type="ECO:0000313" key="2">
    <source>
        <dbReference type="Proteomes" id="UP001209878"/>
    </source>
</evidence>
<protein>
    <submittedName>
        <fullName evidence="1">Uncharacterized protein</fullName>
    </submittedName>
</protein>
<name>A0AAD9KHF1_RIDPI</name>
<dbReference type="AlphaFoldDB" id="A0AAD9KHF1"/>
<sequence>MLKFTFFLSYSTNVKPRPSLVKLVHVRITHKCYVSSLLDARTLMSTLSSALGCFNDFNSNVVMYIIISWTLRGGFINLQVQNMLCIIQPPSIYGTFNFLRKNCWIPQCSVMITLPHVMLNVFCNFVNVCDRS</sequence>
<organism evidence="1 2">
    <name type="scientific">Ridgeia piscesae</name>
    <name type="common">Tubeworm</name>
    <dbReference type="NCBI Taxonomy" id="27915"/>
    <lineage>
        <taxon>Eukaryota</taxon>
        <taxon>Metazoa</taxon>
        <taxon>Spiralia</taxon>
        <taxon>Lophotrochozoa</taxon>
        <taxon>Annelida</taxon>
        <taxon>Polychaeta</taxon>
        <taxon>Sedentaria</taxon>
        <taxon>Canalipalpata</taxon>
        <taxon>Sabellida</taxon>
        <taxon>Siboglinidae</taxon>
        <taxon>Ridgeia</taxon>
    </lineage>
</organism>
<comment type="caution">
    <text evidence="1">The sequence shown here is derived from an EMBL/GenBank/DDBJ whole genome shotgun (WGS) entry which is preliminary data.</text>
</comment>